<dbReference type="EMBL" id="MU128929">
    <property type="protein sequence ID" value="KAF9517862.1"/>
    <property type="molecule type" value="Genomic_DNA"/>
</dbReference>
<dbReference type="Proteomes" id="UP000886523">
    <property type="component" value="Unassembled WGS sequence"/>
</dbReference>
<dbReference type="AlphaFoldDB" id="A0A9P6B5N2"/>
<sequence length="340" mass="38315">MHTYISPEFVAFLEYLSLSPDTSSNPEEWSLPWTEAPPPLVSVPWFRGIPPGPNKLIHDINQQTMRAWSVDSSSTLSTNGALEDVPGPSHPSVMVQRRNHTEGRTYDYGFDFERGQHQYPDTLQRTAFGDSPIVSGGVPYPVTTTLASASHLNTTETPSPEGESPGEVLQSQGIAGLEGGVNDTSSPSARPPRRKLRDGQLLIAQQIVDRILEEIKRCDDKDMPHAERLECGSCYRKRLDGGRKGDRQYYRPELNALVETSTREGWVLKPKEGVRISSNIEFIPSTLLWVEDHLCSHLESKRRRSKREVPRRGHAPRPWRVEMTEDKRLIVFREGEVIVA</sequence>
<proteinExistence type="predicted"/>
<accession>A0A9P6B5N2</accession>
<evidence type="ECO:0000313" key="3">
    <source>
        <dbReference type="Proteomes" id="UP000886523"/>
    </source>
</evidence>
<gene>
    <name evidence="2" type="ORF">BS47DRAFT_1380246</name>
</gene>
<keyword evidence="3" id="KW-1185">Reference proteome</keyword>
<protein>
    <submittedName>
        <fullName evidence="2">Uncharacterized protein</fullName>
    </submittedName>
</protein>
<evidence type="ECO:0000256" key="1">
    <source>
        <dbReference type="SAM" id="MobiDB-lite"/>
    </source>
</evidence>
<evidence type="ECO:0000313" key="2">
    <source>
        <dbReference type="EMBL" id="KAF9517862.1"/>
    </source>
</evidence>
<organism evidence="2 3">
    <name type="scientific">Hydnum rufescens UP504</name>
    <dbReference type="NCBI Taxonomy" id="1448309"/>
    <lineage>
        <taxon>Eukaryota</taxon>
        <taxon>Fungi</taxon>
        <taxon>Dikarya</taxon>
        <taxon>Basidiomycota</taxon>
        <taxon>Agaricomycotina</taxon>
        <taxon>Agaricomycetes</taxon>
        <taxon>Cantharellales</taxon>
        <taxon>Hydnaceae</taxon>
        <taxon>Hydnum</taxon>
    </lineage>
</organism>
<feature type="region of interest" description="Disordered" evidence="1">
    <location>
        <begin position="75"/>
        <end position="95"/>
    </location>
</feature>
<comment type="caution">
    <text evidence="2">The sequence shown here is derived from an EMBL/GenBank/DDBJ whole genome shotgun (WGS) entry which is preliminary data.</text>
</comment>
<feature type="region of interest" description="Disordered" evidence="1">
    <location>
        <begin position="177"/>
        <end position="197"/>
    </location>
</feature>
<reference evidence="2" key="1">
    <citation type="journal article" date="2020" name="Nat. Commun.">
        <title>Large-scale genome sequencing of mycorrhizal fungi provides insights into the early evolution of symbiotic traits.</title>
        <authorList>
            <person name="Miyauchi S."/>
            <person name="Kiss E."/>
            <person name="Kuo A."/>
            <person name="Drula E."/>
            <person name="Kohler A."/>
            <person name="Sanchez-Garcia M."/>
            <person name="Morin E."/>
            <person name="Andreopoulos B."/>
            <person name="Barry K.W."/>
            <person name="Bonito G."/>
            <person name="Buee M."/>
            <person name="Carver A."/>
            <person name="Chen C."/>
            <person name="Cichocki N."/>
            <person name="Clum A."/>
            <person name="Culley D."/>
            <person name="Crous P.W."/>
            <person name="Fauchery L."/>
            <person name="Girlanda M."/>
            <person name="Hayes R.D."/>
            <person name="Keri Z."/>
            <person name="LaButti K."/>
            <person name="Lipzen A."/>
            <person name="Lombard V."/>
            <person name="Magnuson J."/>
            <person name="Maillard F."/>
            <person name="Murat C."/>
            <person name="Nolan M."/>
            <person name="Ohm R.A."/>
            <person name="Pangilinan J."/>
            <person name="Pereira M.F."/>
            <person name="Perotto S."/>
            <person name="Peter M."/>
            <person name="Pfister S."/>
            <person name="Riley R."/>
            <person name="Sitrit Y."/>
            <person name="Stielow J.B."/>
            <person name="Szollosi G."/>
            <person name="Zifcakova L."/>
            <person name="Stursova M."/>
            <person name="Spatafora J.W."/>
            <person name="Tedersoo L."/>
            <person name="Vaario L.M."/>
            <person name="Yamada A."/>
            <person name="Yan M."/>
            <person name="Wang P."/>
            <person name="Xu J."/>
            <person name="Bruns T."/>
            <person name="Baldrian P."/>
            <person name="Vilgalys R."/>
            <person name="Dunand C."/>
            <person name="Henrissat B."/>
            <person name="Grigoriev I.V."/>
            <person name="Hibbett D."/>
            <person name="Nagy L.G."/>
            <person name="Martin F.M."/>
        </authorList>
    </citation>
    <scope>NUCLEOTIDE SEQUENCE</scope>
    <source>
        <strain evidence="2">UP504</strain>
    </source>
</reference>
<name>A0A9P6B5N2_9AGAM</name>